<dbReference type="AlphaFoldDB" id="A0A6L5YQM2"/>
<accession>A0A6L5YQM2</accession>
<feature type="signal peptide" evidence="2">
    <location>
        <begin position="1"/>
        <end position="20"/>
    </location>
</feature>
<keyword evidence="2" id="KW-0732">Signal</keyword>
<name>A0A6L5YQM2_9FIRM</name>
<comment type="caution">
    <text evidence="3">The sequence shown here is derived from an EMBL/GenBank/DDBJ whole genome shotgun (WGS) entry which is preliminary data.</text>
</comment>
<sequence>MKINKAVRVAWILLVSTSFMGCGTDPAEDTQKTNQNAKESAITIQNIETEENTKTFHMSAVIRTEEEIASGEYEPDHAQVYRTDIEPVEQGWSIDWYGFYNDIEQVETPVIKHNFETCFNVQGKPVVGKIEARQFEVSTDGKQFVVWLTPYSICVQGDTDISEENIFYTITASGTKQNEYYVTRFPISDERKVSEKKEEPLTETDTDAIPQLGDGFAGGDESGNSSAEYIFRETIAPAVWSDIQQFHFETAIE</sequence>
<feature type="region of interest" description="Disordered" evidence="1">
    <location>
        <begin position="192"/>
        <end position="221"/>
    </location>
</feature>
<dbReference type="EMBL" id="VUNI01000009">
    <property type="protein sequence ID" value="MST74784.1"/>
    <property type="molecule type" value="Genomic_DNA"/>
</dbReference>
<evidence type="ECO:0000256" key="1">
    <source>
        <dbReference type="SAM" id="MobiDB-lite"/>
    </source>
</evidence>
<organism evidence="3 4">
    <name type="scientific">Roseburia porci</name>
    <dbReference type="NCBI Taxonomy" id="2605790"/>
    <lineage>
        <taxon>Bacteria</taxon>
        <taxon>Bacillati</taxon>
        <taxon>Bacillota</taxon>
        <taxon>Clostridia</taxon>
        <taxon>Lachnospirales</taxon>
        <taxon>Lachnospiraceae</taxon>
        <taxon>Roseburia</taxon>
    </lineage>
</organism>
<reference evidence="3 4" key="1">
    <citation type="submission" date="2019-08" db="EMBL/GenBank/DDBJ databases">
        <title>In-depth cultivation of the pig gut microbiome towards novel bacterial diversity and tailored functional studies.</title>
        <authorList>
            <person name="Wylensek D."/>
            <person name="Hitch T.C.A."/>
            <person name="Clavel T."/>
        </authorList>
    </citation>
    <scope>NUCLEOTIDE SEQUENCE [LARGE SCALE GENOMIC DNA]</scope>
    <source>
        <strain evidence="3 4">MUC/MUC-530-WT-4D</strain>
    </source>
</reference>
<evidence type="ECO:0000313" key="3">
    <source>
        <dbReference type="EMBL" id="MST74784.1"/>
    </source>
</evidence>
<evidence type="ECO:0000256" key="2">
    <source>
        <dbReference type="SAM" id="SignalP"/>
    </source>
</evidence>
<evidence type="ECO:0008006" key="5">
    <source>
        <dbReference type="Google" id="ProtNLM"/>
    </source>
</evidence>
<evidence type="ECO:0000313" key="4">
    <source>
        <dbReference type="Proteomes" id="UP000474024"/>
    </source>
</evidence>
<protein>
    <recommendedName>
        <fullName evidence="5">Lipoprotein</fullName>
    </recommendedName>
</protein>
<proteinExistence type="predicted"/>
<feature type="chain" id="PRO_5038797191" description="Lipoprotein" evidence="2">
    <location>
        <begin position="21"/>
        <end position="253"/>
    </location>
</feature>
<dbReference type="RefSeq" id="WP_154429753.1">
    <property type="nucleotide sequence ID" value="NZ_VUNI01000009.1"/>
</dbReference>
<keyword evidence="4" id="KW-1185">Reference proteome</keyword>
<gene>
    <name evidence="3" type="ORF">FYJ75_06980</name>
</gene>
<dbReference type="Proteomes" id="UP000474024">
    <property type="component" value="Unassembled WGS sequence"/>
</dbReference>
<dbReference type="PROSITE" id="PS51257">
    <property type="entry name" value="PROKAR_LIPOPROTEIN"/>
    <property type="match status" value="1"/>
</dbReference>